<keyword evidence="2" id="KW-0813">Transport</keyword>
<evidence type="ECO:0000256" key="1">
    <source>
        <dbReference type="ARBA" id="ARBA00009023"/>
    </source>
</evidence>
<evidence type="ECO:0000256" key="3">
    <source>
        <dbReference type="ARBA" id="ARBA00022729"/>
    </source>
</evidence>
<dbReference type="AlphaFoldDB" id="A0A7V4U2W2"/>
<dbReference type="PANTHER" id="PTHR33376">
    <property type="match status" value="1"/>
</dbReference>
<dbReference type="PANTHER" id="PTHR33376:SF7">
    <property type="entry name" value="C4-DICARBOXYLATE-BINDING PROTEIN DCTB"/>
    <property type="match status" value="1"/>
</dbReference>
<name>A0A7V4U2W2_CALAY</name>
<gene>
    <name evidence="4" type="ORF">ENK44_15205</name>
</gene>
<dbReference type="Proteomes" id="UP000885779">
    <property type="component" value="Unassembled WGS sequence"/>
</dbReference>
<dbReference type="Pfam" id="PF03480">
    <property type="entry name" value="DctP"/>
    <property type="match status" value="1"/>
</dbReference>
<comment type="similarity">
    <text evidence="1">Belongs to the bacterial solute-binding protein 7 family.</text>
</comment>
<accession>A0A7V4U2W2</accession>
<dbReference type="EMBL" id="DRQG01000143">
    <property type="protein sequence ID" value="HGY57055.1"/>
    <property type="molecule type" value="Genomic_DNA"/>
</dbReference>
<reference evidence="4" key="1">
    <citation type="journal article" date="2020" name="mSystems">
        <title>Genome- and Community-Level Interaction Insights into Carbon Utilization and Element Cycling Functions of Hydrothermarchaeota in Hydrothermal Sediment.</title>
        <authorList>
            <person name="Zhou Z."/>
            <person name="Liu Y."/>
            <person name="Xu W."/>
            <person name="Pan J."/>
            <person name="Luo Z.H."/>
            <person name="Li M."/>
        </authorList>
    </citation>
    <scope>NUCLEOTIDE SEQUENCE [LARGE SCALE GENOMIC DNA]</scope>
    <source>
        <strain evidence="4">HyVt-577</strain>
    </source>
</reference>
<proteinExistence type="inferred from homology"/>
<dbReference type="GO" id="GO:0055085">
    <property type="term" value="P:transmembrane transport"/>
    <property type="evidence" value="ECO:0007669"/>
    <property type="project" value="InterPro"/>
</dbReference>
<comment type="caution">
    <text evidence="4">The sequence shown here is derived from an EMBL/GenBank/DDBJ whole genome shotgun (WGS) entry which is preliminary data.</text>
</comment>
<evidence type="ECO:0000313" key="4">
    <source>
        <dbReference type="EMBL" id="HGY57055.1"/>
    </source>
</evidence>
<sequence>MQQTFTWIFLLFFLSFSFAQKVTIKFATLALEGSTWMEVMNDFAKEVQDKTGGAVKFKIYSGGRQGDEKDVLRKIRINQLHSAGFTGVGLGAILPEVRVLEAPFLFKNHQEVDYINERFFDRFAKGFEKKGFILLGWAEVGFVYVFTNTEVKTIDDFKGVKMWMWEGDPLAEHTFRAFGLSPIPLSVTDVLTSLQTGLIDAVYVAPLACVGLQWFTRVKYMIKPHLTNAIGAVLVSKRIFKKLNAEQQKIVKEAGKEYFQKLTELSRKDNEKSIQVMRDQGIRVINISDAATLKSFDEIGAKTRRELVGVLYGKDILEEIETALREFRSKK</sequence>
<dbReference type="CDD" id="cd13670">
    <property type="entry name" value="PBP2_TRAP_Tp0957_like"/>
    <property type="match status" value="1"/>
</dbReference>
<keyword evidence="3" id="KW-0732">Signal</keyword>
<protein>
    <submittedName>
        <fullName evidence="4">ABC transporter substrate-binding protein</fullName>
    </submittedName>
</protein>
<dbReference type="Gene3D" id="3.40.190.170">
    <property type="entry name" value="Bacterial extracellular solute-binding protein, family 7"/>
    <property type="match status" value="1"/>
</dbReference>
<dbReference type="InterPro" id="IPR018389">
    <property type="entry name" value="DctP_fam"/>
</dbReference>
<dbReference type="InterPro" id="IPR038404">
    <property type="entry name" value="TRAP_DctP_sf"/>
</dbReference>
<organism evidence="4">
    <name type="scientific">Caldithrix abyssi</name>
    <dbReference type="NCBI Taxonomy" id="187145"/>
    <lineage>
        <taxon>Bacteria</taxon>
        <taxon>Pseudomonadati</taxon>
        <taxon>Calditrichota</taxon>
        <taxon>Calditrichia</taxon>
        <taxon>Calditrichales</taxon>
        <taxon>Calditrichaceae</taxon>
        <taxon>Caldithrix</taxon>
    </lineage>
</organism>
<dbReference type="NCBIfam" id="NF037995">
    <property type="entry name" value="TRAP_S1"/>
    <property type="match status" value="1"/>
</dbReference>
<evidence type="ECO:0000256" key="2">
    <source>
        <dbReference type="ARBA" id="ARBA00022448"/>
    </source>
</evidence>